<dbReference type="EMBL" id="LUGG01000002">
    <property type="protein sequence ID" value="OBZ78243.1"/>
    <property type="molecule type" value="Genomic_DNA"/>
</dbReference>
<organism evidence="2 3">
    <name type="scientific">Grifola frondosa</name>
    <name type="common">Maitake</name>
    <name type="synonym">Polyporus frondosus</name>
    <dbReference type="NCBI Taxonomy" id="5627"/>
    <lineage>
        <taxon>Eukaryota</taxon>
        <taxon>Fungi</taxon>
        <taxon>Dikarya</taxon>
        <taxon>Basidiomycota</taxon>
        <taxon>Agaricomycotina</taxon>
        <taxon>Agaricomycetes</taxon>
        <taxon>Polyporales</taxon>
        <taxon>Grifolaceae</taxon>
        <taxon>Grifola</taxon>
    </lineage>
</organism>
<dbReference type="Proteomes" id="UP000092993">
    <property type="component" value="Unassembled WGS sequence"/>
</dbReference>
<evidence type="ECO:0000313" key="2">
    <source>
        <dbReference type="EMBL" id="OBZ78243.1"/>
    </source>
</evidence>
<protein>
    <submittedName>
        <fullName evidence="2">Uncharacterized protein</fullName>
    </submittedName>
</protein>
<proteinExistence type="predicted"/>
<comment type="caution">
    <text evidence="2">The sequence shown here is derived from an EMBL/GenBank/DDBJ whole genome shotgun (WGS) entry which is preliminary data.</text>
</comment>
<keyword evidence="3" id="KW-1185">Reference proteome</keyword>
<evidence type="ECO:0000256" key="1">
    <source>
        <dbReference type="SAM" id="MobiDB-lite"/>
    </source>
</evidence>
<sequence>MSSSTAPHARDAYNAGESPSPAICARCARDHRTARTQVEDTHLQRIRLHRKITYSKMRTMQVANGGYLSRSLRSAQS</sequence>
<evidence type="ECO:0000313" key="3">
    <source>
        <dbReference type="Proteomes" id="UP000092993"/>
    </source>
</evidence>
<feature type="region of interest" description="Disordered" evidence="1">
    <location>
        <begin position="1"/>
        <end position="21"/>
    </location>
</feature>
<accession>A0A1C7MN05</accession>
<gene>
    <name evidence="2" type="ORF">A0H81_01750</name>
</gene>
<name>A0A1C7MN05_GRIFR</name>
<reference evidence="2 3" key="1">
    <citation type="submission" date="2016-03" db="EMBL/GenBank/DDBJ databases">
        <title>Whole genome sequencing of Grifola frondosa 9006-11.</title>
        <authorList>
            <person name="Min B."/>
            <person name="Park H."/>
            <person name="Kim J.-G."/>
            <person name="Cho H."/>
            <person name="Oh Y.-L."/>
            <person name="Kong W.-S."/>
            <person name="Choi I.-G."/>
        </authorList>
    </citation>
    <scope>NUCLEOTIDE SEQUENCE [LARGE SCALE GENOMIC DNA]</scope>
    <source>
        <strain evidence="2 3">9006-11</strain>
    </source>
</reference>
<dbReference type="AlphaFoldDB" id="A0A1C7MN05"/>